<dbReference type="AlphaFoldDB" id="A0A494V0M9"/>
<feature type="region of interest" description="Disordered" evidence="2">
    <location>
        <begin position="133"/>
        <end position="158"/>
    </location>
</feature>
<dbReference type="CDD" id="cd16936">
    <property type="entry name" value="HATPase_RsbW-like"/>
    <property type="match status" value="1"/>
</dbReference>
<reference evidence="4 5" key="1">
    <citation type="submission" date="2017-09" db="EMBL/GenBank/DDBJ databases">
        <authorList>
            <person name="Zhang H."/>
            <person name="Hu S."/>
            <person name="Xu J."/>
            <person name="He Z."/>
        </authorList>
    </citation>
    <scope>NUCLEOTIDE SEQUENCE [LARGE SCALE GENOMIC DNA]</scope>
    <source>
        <strain evidence="4 5">TXX3120</strain>
    </source>
</reference>
<evidence type="ECO:0000256" key="1">
    <source>
        <dbReference type="ARBA" id="ARBA00022527"/>
    </source>
</evidence>
<dbReference type="PANTHER" id="PTHR35526:SF3">
    <property type="entry name" value="ANTI-SIGMA-F FACTOR RSBW"/>
    <property type="match status" value="1"/>
</dbReference>
<evidence type="ECO:0000313" key="5">
    <source>
        <dbReference type="Proteomes" id="UP000282170"/>
    </source>
</evidence>
<evidence type="ECO:0000256" key="2">
    <source>
        <dbReference type="SAM" id="MobiDB-lite"/>
    </source>
</evidence>
<keyword evidence="1" id="KW-0808">Transferase</keyword>
<dbReference type="InterPro" id="IPR036890">
    <property type="entry name" value="HATPase_C_sf"/>
</dbReference>
<protein>
    <recommendedName>
        <fullName evidence="3">Histidine kinase/HSP90-like ATPase domain-containing protein</fullName>
    </recommendedName>
</protein>
<keyword evidence="1" id="KW-0723">Serine/threonine-protein kinase</keyword>
<name>A0A494V0M9_9ACTN</name>
<dbReference type="InterPro" id="IPR050267">
    <property type="entry name" value="Anti-sigma-factor_SerPK"/>
</dbReference>
<evidence type="ECO:0000313" key="4">
    <source>
        <dbReference type="EMBL" id="AYL38226.1"/>
    </source>
</evidence>
<keyword evidence="1" id="KW-0418">Kinase</keyword>
<feature type="domain" description="Histidine kinase/HSP90-like ATPase" evidence="3">
    <location>
        <begin position="16"/>
        <end position="129"/>
    </location>
</feature>
<dbReference type="EMBL" id="CP023407">
    <property type="protein sequence ID" value="AYL38226.1"/>
    <property type="molecule type" value="Genomic_DNA"/>
</dbReference>
<dbReference type="GeneID" id="93885948"/>
<organism evidence="4 5">
    <name type="scientific">Streptomyces fungicidicus</name>
    <dbReference type="NCBI Taxonomy" id="68203"/>
    <lineage>
        <taxon>Bacteria</taxon>
        <taxon>Bacillati</taxon>
        <taxon>Actinomycetota</taxon>
        <taxon>Actinomycetes</taxon>
        <taxon>Kitasatosporales</taxon>
        <taxon>Streptomycetaceae</taxon>
        <taxon>Streptomyces</taxon>
    </lineage>
</organism>
<evidence type="ECO:0000259" key="3">
    <source>
        <dbReference type="Pfam" id="PF13581"/>
    </source>
</evidence>
<dbReference type="KEGG" id="sfug:CNQ36_24160"/>
<dbReference type="Pfam" id="PF13581">
    <property type="entry name" value="HATPase_c_2"/>
    <property type="match status" value="1"/>
</dbReference>
<dbReference type="RefSeq" id="WP_228313059.1">
    <property type="nucleotide sequence ID" value="NZ_CP023407.1"/>
</dbReference>
<proteinExistence type="predicted"/>
<accession>A0A494V0M9</accession>
<dbReference type="PANTHER" id="PTHR35526">
    <property type="entry name" value="ANTI-SIGMA-F FACTOR RSBW-RELATED"/>
    <property type="match status" value="1"/>
</dbReference>
<dbReference type="SUPFAM" id="SSF55874">
    <property type="entry name" value="ATPase domain of HSP90 chaperone/DNA topoisomerase II/histidine kinase"/>
    <property type="match status" value="1"/>
</dbReference>
<dbReference type="Gene3D" id="3.30.565.10">
    <property type="entry name" value="Histidine kinase-like ATPase, C-terminal domain"/>
    <property type="match status" value="1"/>
</dbReference>
<dbReference type="Proteomes" id="UP000282170">
    <property type="component" value="Chromosome"/>
</dbReference>
<sequence>MSLRTPALKSSSLHVPSDTSVVSSARRTVVAIVRGWDLPLAEDVVETLELLTGEVVANAVVHTGEGCRVTVSWDGTRVRLDAEDAAAGRLLQCSPADLDGESGRGLELVNALAHAWGCRPTADGKAVWFEIDARSPSTSGPTPESQVPSGSRTHVVTN</sequence>
<keyword evidence="5" id="KW-1185">Reference proteome</keyword>
<dbReference type="GO" id="GO:0004674">
    <property type="term" value="F:protein serine/threonine kinase activity"/>
    <property type="evidence" value="ECO:0007669"/>
    <property type="project" value="UniProtKB-KW"/>
</dbReference>
<gene>
    <name evidence="4" type="ORF">CNQ36_24160</name>
</gene>
<feature type="compositionally biased region" description="Polar residues" evidence="2">
    <location>
        <begin position="135"/>
        <end position="158"/>
    </location>
</feature>
<dbReference type="InterPro" id="IPR003594">
    <property type="entry name" value="HATPase_dom"/>
</dbReference>